<dbReference type="STRING" id="1353009.A0A1Y2IGF8"/>
<dbReference type="EMBL" id="KZ084120">
    <property type="protein sequence ID" value="OSD00276.1"/>
    <property type="molecule type" value="Genomic_DNA"/>
</dbReference>
<organism evidence="3 4">
    <name type="scientific">Trametes coccinea (strain BRFM310)</name>
    <name type="common">Pycnoporus coccineus</name>
    <dbReference type="NCBI Taxonomy" id="1353009"/>
    <lineage>
        <taxon>Eukaryota</taxon>
        <taxon>Fungi</taxon>
        <taxon>Dikarya</taxon>
        <taxon>Basidiomycota</taxon>
        <taxon>Agaricomycotina</taxon>
        <taxon>Agaricomycetes</taxon>
        <taxon>Polyporales</taxon>
        <taxon>Polyporaceae</taxon>
        <taxon>Trametes</taxon>
    </lineage>
</organism>
<dbReference type="InterPro" id="IPR003890">
    <property type="entry name" value="MIF4G-like_typ-3"/>
</dbReference>
<feature type="region of interest" description="Disordered" evidence="1">
    <location>
        <begin position="78"/>
        <end position="103"/>
    </location>
</feature>
<dbReference type="Proteomes" id="UP000193067">
    <property type="component" value="Unassembled WGS sequence"/>
</dbReference>
<dbReference type="Gene3D" id="1.25.40.180">
    <property type="match status" value="1"/>
</dbReference>
<proteinExistence type="predicted"/>
<feature type="domain" description="MIF4G" evidence="2">
    <location>
        <begin position="109"/>
        <end position="345"/>
    </location>
</feature>
<reference evidence="3 4" key="1">
    <citation type="journal article" date="2015" name="Biotechnol. Biofuels">
        <title>Enhanced degradation of softwood versus hardwood by the white-rot fungus Pycnoporus coccineus.</title>
        <authorList>
            <person name="Couturier M."/>
            <person name="Navarro D."/>
            <person name="Chevret D."/>
            <person name="Henrissat B."/>
            <person name="Piumi F."/>
            <person name="Ruiz-Duenas F.J."/>
            <person name="Martinez A.T."/>
            <person name="Grigoriev I.V."/>
            <person name="Riley R."/>
            <person name="Lipzen A."/>
            <person name="Berrin J.G."/>
            <person name="Master E.R."/>
            <person name="Rosso M.N."/>
        </authorList>
    </citation>
    <scope>NUCLEOTIDE SEQUENCE [LARGE SCALE GENOMIC DNA]</scope>
    <source>
        <strain evidence="3 4">BRFM310</strain>
    </source>
</reference>
<dbReference type="InterPro" id="IPR016024">
    <property type="entry name" value="ARM-type_fold"/>
</dbReference>
<dbReference type="Pfam" id="PF02854">
    <property type="entry name" value="MIF4G"/>
    <property type="match status" value="1"/>
</dbReference>
<dbReference type="SMART" id="SM00543">
    <property type="entry name" value="MIF4G"/>
    <property type="match status" value="1"/>
</dbReference>
<accession>A0A1Y2IGF8</accession>
<evidence type="ECO:0000256" key="1">
    <source>
        <dbReference type="SAM" id="MobiDB-lite"/>
    </source>
</evidence>
<dbReference type="PANTHER" id="PTHR23253">
    <property type="entry name" value="EUKARYOTIC TRANSLATION INITIATION FACTOR 4 GAMMA"/>
    <property type="match status" value="1"/>
</dbReference>
<evidence type="ECO:0000259" key="2">
    <source>
        <dbReference type="SMART" id="SM00543"/>
    </source>
</evidence>
<evidence type="ECO:0000313" key="3">
    <source>
        <dbReference type="EMBL" id="OSD00276.1"/>
    </source>
</evidence>
<feature type="region of interest" description="Disordered" evidence="1">
    <location>
        <begin position="349"/>
        <end position="368"/>
    </location>
</feature>
<keyword evidence="4" id="KW-1185">Reference proteome</keyword>
<protein>
    <submittedName>
        <fullName evidence="3">ARM repeat-containing protein</fullName>
    </submittedName>
</protein>
<gene>
    <name evidence="3" type="ORF">PYCCODRAFT_1469605</name>
</gene>
<name>A0A1Y2IGF8_TRAC3</name>
<dbReference type="OrthoDB" id="514777at2759"/>
<dbReference type="AlphaFoldDB" id="A0A1Y2IGF8"/>
<dbReference type="SUPFAM" id="SSF48371">
    <property type="entry name" value="ARM repeat"/>
    <property type="match status" value="1"/>
</dbReference>
<sequence length="404" mass="44856">MGSLSSTQSHYPNYAGLECNEFLAAETAHTAMISAEPECDPRSDRVVDIVLDATEDTEDKRAFSPFVLATPAFTTPGSLKISHGPHDARIQTSGDKSTREDDELSTRTVDEVLNLLSRLTSSTSIYTADSLLRLVNESEEEDGLVLWAISKCTCHATSQRDKLAEPLASLSSTLVERLADLVLHDERFKDRDGIPLKGGPLFRSHLLRCCEAAFSIRLAAHGVRRSVTEGEEEADYEADIARAKRQDPGLLKFIGELFNAGLLVDRVIHSCLTTLFGDAALPNVKCMEDAYVLLKVSGRNLDTPQARHAVDSYFSRIEKRISEKPKGTWRIRTMLEELVKLRQDGWASEPDRRASIPSPQDEPYSRNTWRLNTTRTADEVETWRIPAGADVAQTRTANCHSEAV</sequence>
<dbReference type="GO" id="GO:0003723">
    <property type="term" value="F:RNA binding"/>
    <property type="evidence" value="ECO:0007669"/>
    <property type="project" value="InterPro"/>
</dbReference>
<evidence type="ECO:0000313" key="4">
    <source>
        <dbReference type="Proteomes" id="UP000193067"/>
    </source>
</evidence>